<gene>
    <name evidence="1" type="ORF">S03H2_11487</name>
</gene>
<dbReference type="EMBL" id="BARU01005862">
    <property type="protein sequence ID" value="GAH42388.1"/>
    <property type="molecule type" value="Genomic_DNA"/>
</dbReference>
<protein>
    <submittedName>
        <fullName evidence="1">Uncharacterized protein</fullName>
    </submittedName>
</protein>
<proteinExistence type="predicted"/>
<comment type="caution">
    <text evidence="1">The sequence shown here is derived from an EMBL/GenBank/DDBJ whole genome shotgun (WGS) entry which is preliminary data.</text>
</comment>
<dbReference type="AlphaFoldDB" id="X1HAN9"/>
<evidence type="ECO:0000313" key="1">
    <source>
        <dbReference type="EMBL" id="GAH42388.1"/>
    </source>
</evidence>
<sequence length="54" mass="6453">MRRAVARGRAMTMQEFNIRFLLAARCYMLKVARTLIRECREDIEIFGLEFAQQK</sequence>
<reference evidence="1" key="1">
    <citation type="journal article" date="2014" name="Front. Microbiol.">
        <title>High frequency of phylogenetically diverse reductive dehalogenase-homologous genes in deep subseafloor sedimentary metagenomes.</title>
        <authorList>
            <person name="Kawai M."/>
            <person name="Futagami T."/>
            <person name="Toyoda A."/>
            <person name="Takaki Y."/>
            <person name="Nishi S."/>
            <person name="Hori S."/>
            <person name="Arai W."/>
            <person name="Tsubouchi T."/>
            <person name="Morono Y."/>
            <person name="Uchiyama I."/>
            <person name="Ito T."/>
            <person name="Fujiyama A."/>
            <person name="Inagaki F."/>
            <person name="Takami H."/>
        </authorList>
    </citation>
    <scope>NUCLEOTIDE SEQUENCE</scope>
    <source>
        <strain evidence="1">Expedition CK06-06</strain>
    </source>
</reference>
<organism evidence="1">
    <name type="scientific">marine sediment metagenome</name>
    <dbReference type="NCBI Taxonomy" id="412755"/>
    <lineage>
        <taxon>unclassified sequences</taxon>
        <taxon>metagenomes</taxon>
        <taxon>ecological metagenomes</taxon>
    </lineage>
</organism>
<accession>X1HAN9</accession>
<name>X1HAN9_9ZZZZ</name>